<dbReference type="InterPro" id="IPR050862">
    <property type="entry name" value="RdRp_reductase_class-2"/>
</dbReference>
<dbReference type="PANTHER" id="PTHR43371">
    <property type="entry name" value="VITAMIN B12-DEPENDENT RIBONUCLEOTIDE REDUCTASE"/>
    <property type="match status" value="1"/>
</dbReference>
<dbReference type="PROSITE" id="PS50819">
    <property type="entry name" value="INTEIN_ENDONUCLEASE"/>
    <property type="match status" value="1"/>
</dbReference>
<dbReference type="InterPro" id="IPR013509">
    <property type="entry name" value="RNR_lsu_N"/>
</dbReference>
<dbReference type="InterPro" id="IPR003586">
    <property type="entry name" value="Hint_dom_C"/>
</dbReference>
<evidence type="ECO:0000313" key="11">
    <source>
        <dbReference type="Proteomes" id="UP000321201"/>
    </source>
</evidence>
<feature type="domain" description="DOD-type homing endonuclease" evidence="9">
    <location>
        <begin position="417"/>
        <end position="566"/>
    </location>
</feature>
<dbReference type="Gene3D" id="3.10.28.10">
    <property type="entry name" value="Homing endonucleases"/>
    <property type="match status" value="1"/>
</dbReference>
<evidence type="ECO:0000256" key="7">
    <source>
        <dbReference type="ARBA" id="ARBA00023285"/>
    </source>
</evidence>
<dbReference type="InterPro" id="IPR027434">
    <property type="entry name" value="Homing_endonucl"/>
</dbReference>
<dbReference type="CDD" id="cd00081">
    <property type="entry name" value="Hint"/>
    <property type="match status" value="1"/>
</dbReference>
<dbReference type="NCBIfam" id="TIGR01445">
    <property type="entry name" value="intein_Nterm"/>
    <property type="match status" value="1"/>
</dbReference>
<dbReference type="GO" id="GO:0004748">
    <property type="term" value="F:ribonucleoside-diphosphate reductase activity, thioredoxin disulfide as acceptor"/>
    <property type="evidence" value="ECO:0007669"/>
    <property type="project" value="UniProtKB-EC"/>
</dbReference>
<dbReference type="SUPFAM" id="SSF51294">
    <property type="entry name" value="Hedgehog/intein (Hint) domain"/>
    <property type="match status" value="1"/>
</dbReference>
<dbReference type="InterPro" id="IPR006141">
    <property type="entry name" value="Intein_N"/>
</dbReference>
<dbReference type="GO" id="GO:0005524">
    <property type="term" value="F:ATP binding"/>
    <property type="evidence" value="ECO:0007669"/>
    <property type="project" value="InterPro"/>
</dbReference>
<dbReference type="EMBL" id="VPFL01000001">
    <property type="protein sequence ID" value="TXF13810.1"/>
    <property type="molecule type" value="Genomic_DNA"/>
</dbReference>
<evidence type="ECO:0000256" key="6">
    <source>
        <dbReference type="ARBA" id="ARBA00023116"/>
    </source>
</evidence>
<keyword evidence="4" id="KW-0651">Protein splicing</keyword>
<name>A0A5C7EQN0_9PROT</name>
<evidence type="ECO:0000256" key="3">
    <source>
        <dbReference type="ARBA" id="ARBA00022813"/>
    </source>
</evidence>
<dbReference type="SUPFAM" id="SSF55608">
    <property type="entry name" value="Homing endonucleases"/>
    <property type="match status" value="1"/>
</dbReference>
<dbReference type="InterPro" id="IPR004042">
    <property type="entry name" value="Intein_endonuc_central"/>
</dbReference>
<sequence>MDSPAAAREAASPVVEELIAPQACSIDVLLEKYAKGGECTIEEIRWRVARGLAQMEAEPERWAPVFYRALANGFIPGGRINSAAGTEIQATLINCFVQPVADSISGHIDGVPGIFIALNEAAETMRRGGGVGYNFSAIRPSGALVRGTLSSASGPVSYMEVFDAMCATVESAGARRGAQMAVLNCTHPDIEDFIVAKYKKGRLTNFNMSVAVTDEFMRAVETDAEVELVHAAEPGREVMAQGAYRRADGLWVYRRVRARALWDKIMVSTYDHAEPGVVFIDRVNRDNNLWYCERIEATNPCVTADTRLHTQFGLIPIGELYAAGVPLKVTVDKRALGSAEKGTAVRDAVPAFMTAREADVYRVETEDGYEIKATAWHDFYTTRGKVKLSELRPGDELLVQSGMGQFGTEGNAELGVLIGLMTGDGHFTTRGKGEQAAIVNFWNEDRAPAPAVADYVNTLIAGLARSPRPYRIWPVAVAERKHVFIRSVLLARFLEHYGFTAASKYRVPEVIWRGTKECVTGYLRGLFQTDGTVNVSSNSESCSIRLASSRPGLLKDVQMLLANFGIFCRIRKRPEPRERLMPDGKGGARHYACQADYELIVDGESRDRFMAEIGFLSESKNAKYREWAKNKVLRKTQRFVTRVASIAYIGRQPVFDTTQPEHNTVIFNGLVTGQCGEQPLPPYGCCDLGSINLTRFIAHPFTERAQFLTEAFRDTVAVAVRMLDNVLDLTYWPLPQQQEESRKKRRIGLGFTGLGDALIMLGLRYDTEAAREMAASIAREMRDAAYSASVELAKEKGAFPAFDPDKYLGGESFASRLPKELKAQIRKHGIRNSHLLSIAPTGTISLAFADNASNGIEPPFSWTYIRNKRMPDGSRRQYTVEDHAYRLYKRLHGIGDDVTLLPWDPARGIPPGQVWTEGTKRYALLPEYFVTALSMHALDHMRMSAAVQPYIDAAISKTVNVPADYPFEAFKDLYMEAWKAGLKGITTYRPNETLGAVLEVQPPKKAEPQDIQLSEADKRLVLEKAPSPALASLRWPGRPKLPAGNMAWTYEVEHPLGKFAIFVGEIGQPDGRIKPFEVWVNGNEQPRGLGAVAKTLSMDMRADDKVWLRTKLDVLAKTVGDDGFLVAMPPNGERVWAPSLVAAFGRIVRYRCEQLGALSGEDEPTPVMDALFARREPKTGTDGTMSWTVDIANPATGDDFILGLKELVLPDGQRRPYSMWLAGFYPRVLDGLSRLLSYDMRVVDPAWIGMKLRKLLNYSEPRGDFMARVPDGDRQENFPSTIAYLARLLIHRYAMLGILTEQGHPVVDMGVLEVPEAFAGEAGLVVQQVLAGKPCEECGARTVIKKDGCEFCTSCGAVGACG</sequence>
<organism evidence="10 11">
    <name type="scientific">Pelomicrobium methylotrophicum</name>
    <dbReference type="NCBI Taxonomy" id="2602750"/>
    <lineage>
        <taxon>Bacteria</taxon>
        <taxon>Pseudomonadati</taxon>
        <taxon>Pseudomonadota</taxon>
        <taxon>Hydrogenophilia</taxon>
        <taxon>Hydrogenophilia incertae sedis</taxon>
        <taxon>Pelomicrobium</taxon>
    </lineage>
</organism>
<evidence type="ECO:0000256" key="1">
    <source>
        <dbReference type="ARBA" id="ARBA00001922"/>
    </source>
</evidence>
<dbReference type="SMART" id="SM00305">
    <property type="entry name" value="HintC"/>
    <property type="match status" value="1"/>
</dbReference>
<gene>
    <name evidence="10" type="ORF">FR698_00155</name>
</gene>
<comment type="caution">
    <text evidence="10">The sequence shown here is derived from an EMBL/GenBank/DDBJ whole genome shotgun (WGS) entry which is preliminary data.</text>
</comment>
<evidence type="ECO:0000256" key="8">
    <source>
        <dbReference type="RuleBase" id="RU003410"/>
    </source>
</evidence>
<dbReference type="Gene3D" id="3.20.70.20">
    <property type="match status" value="2"/>
</dbReference>
<dbReference type="GO" id="GO:0031419">
    <property type="term" value="F:cobalamin binding"/>
    <property type="evidence" value="ECO:0007669"/>
    <property type="project" value="UniProtKB-KW"/>
</dbReference>
<dbReference type="GO" id="GO:0004519">
    <property type="term" value="F:endonuclease activity"/>
    <property type="evidence" value="ECO:0007669"/>
    <property type="project" value="InterPro"/>
</dbReference>
<dbReference type="InterPro" id="IPR006142">
    <property type="entry name" value="INTEIN"/>
</dbReference>
<evidence type="ECO:0000256" key="2">
    <source>
        <dbReference type="ARBA" id="ARBA00022628"/>
    </source>
</evidence>
<keyword evidence="11" id="KW-1185">Reference proteome</keyword>
<evidence type="ECO:0000256" key="4">
    <source>
        <dbReference type="ARBA" id="ARBA00023000"/>
    </source>
</evidence>
<dbReference type="Gene3D" id="2.170.16.10">
    <property type="entry name" value="Hedgehog/Intein (Hint) domain"/>
    <property type="match status" value="1"/>
</dbReference>
<proteinExistence type="inferred from homology"/>
<evidence type="ECO:0000313" key="10">
    <source>
        <dbReference type="EMBL" id="TXF13810.1"/>
    </source>
</evidence>
<keyword evidence="6 8" id="KW-0215">Deoxyribonucleotide synthesis</keyword>
<dbReference type="InterPro" id="IPR036844">
    <property type="entry name" value="Hint_dom_sf"/>
</dbReference>
<dbReference type="GO" id="GO:0016539">
    <property type="term" value="P:intein-mediated protein splicing"/>
    <property type="evidence" value="ECO:0007669"/>
    <property type="project" value="InterPro"/>
</dbReference>
<dbReference type="PANTHER" id="PTHR43371:SF1">
    <property type="entry name" value="RIBONUCLEOSIDE-DIPHOSPHATE REDUCTASE"/>
    <property type="match status" value="1"/>
</dbReference>
<evidence type="ECO:0000259" key="9">
    <source>
        <dbReference type="PROSITE" id="PS50819"/>
    </source>
</evidence>
<dbReference type="InterPro" id="IPR000788">
    <property type="entry name" value="RNR_lg_C"/>
</dbReference>
<keyword evidence="7" id="KW-0170">Cobalt</keyword>
<keyword evidence="5 8" id="KW-0560">Oxidoreductase</keyword>
<dbReference type="EC" id="1.17.4.1" evidence="8"/>
<reference evidence="10 11" key="1">
    <citation type="submission" date="2019-08" db="EMBL/GenBank/DDBJ databases">
        <title>Pelomicrobium methylotrophicum gen. nov., sp. nov. a moderately thermophilic, facultatively anaerobic, lithoautotrophic and methylotrophic bacterium isolated from a terrestrial mud volcano.</title>
        <authorList>
            <person name="Slobodkina G.B."/>
            <person name="Merkel A.Y."/>
            <person name="Slobodkin A.I."/>
        </authorList>
    </citation>
    <scope>NUCLEOTIDE SEQUENCE [LARGE SCALE GENOMIC DNA]</scope>
    <source>
        <strain evidence="10 11">SM250</strain>
    </source>
</reference>
<dbReference type="Pfam" id="PF14528">
    <property type="entry name" value="LAGLIDADG_3"/>
    <property type="match status" value="1"/>
</dbReference>
<accession>A0A5C7EQN0</accession>
<dbReference type="RefSeq" id="WP_147798395.1">
    <property type="nucleotide sequence ID" value="NZ_VPFL01000001.1"/>
</dbReference>
<dbReference type="SMART" id="SM00306">
    <property type="entry name" value="HintN"/>
    <property type="match status" value="1"/>
</dbReference>
<dbReference type="PROSITE" id="PS50817">
    <property type="entry name" value="INTEIN_N_TER"/>
    <property type="match status" value="1"/>
</dbReference>
<dbReference type="OrthoDB" id="5287156at2"/>
<comment type="similarity">
    <text evidence="8">Belongs to the ribonucleoside diphosphate reductase large chain family.</text>
</comment>
<comment type="cofactor">
    <cofactor evidence="1">
        <name>adenosylcob(III)alamin</name>
        <dbReference type="ChEBI" id="CHEBI:18408"/>
    </cofactor>
</comment>
<dbReference type="Proteomes" id="UP000321201">
    <property type="component" value="Unassembled WGS sequence"/>
</dbReference>
<evidence type="ECO:0000256" key="5">
    <source>
        <dbReference type="ARBA" id="ARBA00023002"/>
    </source>
</evidence>
<keyword evidence="2" id="KW-0846">Cobalamin</keyword>
<dbReference type="Pfam" id="PF00317">
    <property type="entry name" value="Ribonuc_red_lgN"/>
    <property type="match status" value="1"/>
</dbReference>
<comment type="function">
    <text evidence="8">Provides the precursors necessary for DNA synthesis. Catalyzes the biosynthesis of deoxyribonucleotides from the corresponding ribonucleotides.</text>
</comment>
<dbReference type="GO" id="GO:0009263">
    <property type="term" value="P:deoxyribonucleotide biosynthetic process"/>
    <property type="evidence" value="ECO:0007669"/>
    <property type="project" value="UniProtKB-KW"/>
</dbReference>
<comment type="catalytic activity">
    <reaction evidence="8">
        <text>a 2'-deoxyribonucleoside 5'-diphosphate + [thioredoxin]-disulfide + H2O = a ribonucleoside 5'-diphosphate + [thioredoxin]-dithiol</text>
        <dbReference type="Rhea" id="RHEA:23252"/>
        <dbReference type="Rhea" id="RHEA-COMP:10698"/>
        <dbReference type="Rhea" id="RHEA-COMP:10700"/>
        <dbReference type="ChEBI" id="CHEBI:15377"/>
        <dbReference type="ChEBI" id="CHEBI:29950"/>
        <dbReference type="ChEBI" id="CHEBI:50058"/>
        <dbReference type="ChEBI" id="CHEBI:57930"/>
        <dbReference type="ChEBI" id="CHEBI:73316"/>
        <dbReference type="EC" id="1.17.4.1"/>
    </reaction>
</comment>
<dbReference type="InterPro" id="IPR003587">
    <property type="entry name" value="Hint_dom_N"/>
</dbReference>
<dbReference type="InParanoid" id="A0A5C7EQN0"/>
<dbReference type="Pfam" id="PF02867">
    <property type="entry name" value="Ribonuc_red_lgC"/>
    <property type="match status" value="1"/>
</dbReference>
<dbReference type="InterPro" id="IPR004860">
    <property type="entry name" value="LAGLIDADG_dom"/>
</dbReference>
<dbReference type="SUPFAM" id="SSF51998">
    <property type="entry name" value="PFL-like glycyl radical enzymes"/>
    <property type="match status" value="1"/>
</dbReference>
<keyword evidence="3" id="KW-0068">Autocatalytic cleavage</keyword>
<protein>
    <recommendedName>
        <fullName evidence="8">Ribonucleoside-diphosphate reductase</fullName>
        <ecNumber evidence="8">1.17.4.1</ecNumber>
    </recommendedName>
</protein>
<dbReference type="PRINTS" id="PR00379">
    <property type="entry name" value="INTEIN"/>
</dbReference>